<dbReference type="Proteomes" id="UP001198862">
    <property type="component" value="Unassembled WGS sequence"/>
</dbReference>
<dbReference type="InterPro" id="IPR006139">
    <property type="entry name" value="D-isomer_2_OHA_DH_cat_dom"/>
</dbReference>
<accession>A0ABS8L324</accession>
<keyword evidence="8" id="KW-1185">Reference proteome</keyword>
<dbReference type="InterPro" id="IPR036291">
    <property type="entry name" value="NAD(P)-bd_dom_sf"/>
</dbReference>
<comment type="similarity">
    <text evidence="1 4">Belongs to the D-isomer specific 2-hydroxyacid dehydrogenase family.</text>
</comment>
<dbReference type="PANTHER" id="PTHR42789">
    <property type="entry name" value="D-ISOMER SPECIFIC 2-HYDROXYACID DEHYDROGENASE FAMILY PROTEIN (AFU_ORTHOLOGUE AFUA_6G10090)"/>
    <property type="match status" value="1"/>
</dbReference>
<feature type="domain" description="D-isomer specific 2-hydroxyacid dehydrogenase NAD-binding" evidence="6">
    <location>
        <begin position="116"/>
        <end position="286"/>
    </location>
</feature>
<comment type="caution">
    <text evidence="7">The sequence shown here is derived from an EMBL/GenBank/DDBJ whole genome shotgun (WGS) entry which is preliminary data.</text>
</comment>
<evidence type="ECO:0000256" key="2">
    <source>
        <dbReference type="ARBA" id="ARBA00023002"/>
    </source>
</evidence>
<dbReference type="InterPro" id="IPR006140">
    <property type="entry name" value="D-isomer_DH_NAD-bd"/>
</dbReference>
<dbReference type="EMBL" id="JAJISD010000018">
    <property type="protein sequence ID" value="MCC8432752.1"/>
    <property type="molecule type" value="Genomic_DNA"/>
</dbReference>
<dbReference type="Pfam" id="PF00389">
    <property type="entry name" value="2-Hacid_dh"/>
    <property type="match status" value="1"/>
</dbReference>
<dbReference type="RefSeq" id="WP_230554171.1">
    <property type="nucleotide sequence ID" value="NZ_JAJISD010000018.1"/>
</dbReference>
<reference evidence="7 8" key="1">
    <citation type="submission" date="2021-11" db="EMBL/GenBank/DDBJ databases">
        <authorList>
            <person name="Lee D.-H."/>
            <person name="Kim S.-B."/>
        </authorList>
    </citation>
    <scope>NUCLEOTIDE SEQUENCE [LARGE SCALE GENOMIC DNA]</scope>
    <source>
        <strain evidence="7 8">KCTC 52223</strain>
    </source>
</reference>
<organism evidence="7 8">
    <name type="scientific">Reyranella aquatilis</name>
    <dbReference type="NCBI Taxonomy" id="2035356"/>
    <lineage>
        <taxon>Bacteria</taxon>
        <taxon>Pseudomonadati</taxon>
        <taxon>Pseudomonadota</taxon>
        <taxon>Alphaproteobacteria</taxon>
        <taxon>Hyphomicrobiales</taxon>
        <taxon>Reyranellaceae</taxon>
        <taxon>Reyranella</taxon>
    </lineage>
</organism>
<dbReference type="SUPFAM" id="SSF52283">
    <property type="entry name" value="Formate/glycerate dehydrogenase catalytic domain-like"/>
    <property type="match status" value="1"/>
</dbReference>
<feature type="domain" description="D-isomer specific 2-hydroxyacid dehydrogenase catalytic" evidence="5">
    <location>
        <begin position="22"/>
        <end position="318"/>
    </location>
</feature>
<dbReference type="Gene3D" id="3.40.50.720">
    <property type="entry name" value="NAD(P)-binding Rossmann-like Domain"/>
    <property type="match status" value="2"/>
</dbReference>
<evidence type="ECO:0000313" key="7">
    <source>
        <dbReference type="EMBL" id="MCC8432752.1"/>
    </source>
</evidence>
<keyword evidence="3" id="KW-0520">NAD</keyword>
<protein>
    <submittedName>
        <fullName evidence="7">Hydroxyacid dehydrogenase</fullName>
    </submittedName>
</protein>
<dbReference type="SUPFAM" id="SSF51735">
    <property type="entry name" value="NAD(P)-binding Rossmann-fold domains"/>
    <property type="match status" value="1"/>
</dbReference>
<name>A0ABS8L324_9HYPH</name>
<evidence type="ECO:0000313" key="8">
    <source>
        <dbReference type="Proteomes" id="UP001198862"/>
    </source>
</evidence>
<evidence type="ECO:0000256" key="3">
    <source>
        <dbReference type="ARBA" id="ARBA00023027"/>
    </source>
</evidence>
<gene>
    <name evidence="7" type="ORF">LJ725_27585</name>
</gene>
<dbReference type="InterPro" id="IPR029753">
    <property type="entry name" value="D-isomer_DH_CS"/>
</dbReference>
<dbReference type="PROSITE" id="PS00671">
    <property type="entry name" value="D_2_HYDROXYACID_DH_3"/>
    <property type="match status" value="1"/>
</dbReference>
<evidence type="ECO:0000259" key="6">
    <source>
        <dbReference type="Pfam" id="PF02826"/>
    </source>
</evidence>
<sequence>MKKLLLTHVPLARRQYYGALALARLQELVEVVLHEGEAPLDPQGVIGMARGVDLIVADRATAIPALVFESLPGLRAVMRSAIDIRNIDVAAASKAGVLVTHAEAGFVPSVVELTLGFLVDLSRGITRAATAYHAGQKPEIRVGRQLGGATVGIIGYGRISRELAPVLAQLGMTVLVSDPYAQVDDRRFVKLPLEEMLPKADYVVCLAIANEETENLLDAEAFARMKPDAFFINMSRGNLVDEAALAKVLTEGRIAGAAMDVGRAPDQMPSPELARLPNVIATPHIGGLTPPASESQAMDTVSQVEALMKGEVPPGAVNLLSWTRRG</sequence>
<dbReference type="InterPro" id="IPR050857">
    <property type="entry name" value="D-2-hydroxyacid_DH"/>
</dbReference>
<evidence type="ECO:0000256" key="1">
    <source>
        <dbReference type="ARBA" id="ARBA00005854"/>
    </source>
</evidence>
<evidence type="ECO:0000256" key="4">
    <source>
        <dbReference type="RuleBase" id="RU003719"/>
    </source>
</evidence>
<dbReference type="Pfam" id="PF02826">
    <property type="entry name" value="2-Hacid_dh_C"/>
    <property type="match status" value="1"/>
</dbReference>
<proteinExistence type="inferred from homology"/>
<evidence type="ECO:0000259" key="5">
    <source>
        <dbReference type="Pfam" id="PF00389"/>
    </source>
</evidence>
<keyword evidence="2 4" id="KW-0560">Oxidoreductase</keyword>
<dbReference type="PANTHER" id="PTHR42789:SF1">
    <property type="entry name" value="D-ISOMER SPECIFIC 2-HYDROXYACID DEHYDROGENASE FAMILY PROTEIN (AFU_ORTHOLOGUE AFUA_6G10090)"/>
    <property type="match status" value="1"/>
</dbReference>